<dbReference type="SUPFAM" id="SSF51182">
    <property type="entry name" value="RmlC-like cupins"/>
    <property type="match status" value="1"/>
</dbReference>
<dbReference type="Proteomes" id="UP001595075">
    <property type="component" value="Unassembled WGS sequence"/>
</dbReference>
<dbReference type="InterPro" id="IPR014710">
    <property type="entry name" value="RmlC-like_jellyroll"/>
</dbReference>
<name>A0ABR4CSE0_9HELO</name>
<dbReference type="Gene3D" id="2.60.120.10">
    <property type="entry name" value="Jelly Rolls"/>
    <property type="match status" value="1"/>
</dbReference>
<evidence type="ECO:0000313" key="1">
    <source>
        <dbReference type="EMBL" id="KAL2072702.1"/>
    </source>
</evidence>
<dbReference type="InterPro" id="IPR011051">
    <property type="entry name" value="RmlC_Cupin_sf"/>
</dbReference>
<gene>
    <name evidence="1" type="ORF">VTL71DRAFT_12045</name>
</gene>
<comment type="caution">
    <text evidence="1">The sequence shown here is derived from an EMBL/GenBank/DDBJ whole genome shotgun (WGS) entry which is preliminary data.</text>
</comment>
<dbReference type="EMBL" id="JAZHXI010000004">
    <property type="protein sequence ID" value="KAL2072702.1"/>
    <property type="molecule type" value="Genomic_DNA"/>
</dbReference>
<organism evidence="1 2">
    <name type="scientific">Oculimacula yallundae</name>
    <dbReference type="NCBI Taxonomy" id="86028"/>
    <lineage>
        <taxon>Eukaryota</taxon>
        <taxon>Fungi</taxon>
        <taxon>Dikarya</taxon>
        <taxon>Ascomycota</taxon>
        <taxon>Pezizomycotina</taxon>
        <taxon>Leotiomycetes</taxon>
        <taxon>Helotiales</taxon>
        <taxon>Ploettnerulaceae</taxon>
        <taxon>Oculimacula</taxon>
    </lineage>
</organism>
<accession>A0ABR4CSE0</accession>
<sequence>MAPTSTTHLNVFTRPGSVTYTLPSPPYSSQYTTITLPVGSKWTSGLHWHETHTEYLQILSGAALITLNNTTQIYTSSSGTITVPRYAKHEWQRASRALALGYDFTPLSSSLTQSLLDDEELIVREWTDPNDGQKEVFFRNLSGIIADDVERGEGEWVLTPKLWKLFREVDNWPVFFEMWRVPVLGKVLERMSLGRVVEWGVTHGVLGLVCLGGWVLGMKGVREEYTPKKEEIVSRER</sequence>
<reference evidence="1 2" key="1">
    <citation type="journal article" date="2024" name="Commun. Biol.">
        <title>Comparative genomic analysis of thermophilic fungi reveals convergent evolutionary adaptations and gene losses.</title>
        <authorList>
            <person name="Steindorff A.S."/>
            <person name="Aguilar-Pontes M.V."/>
            <person name="Robinson A.J."/>
            <person name="Andreopoulos B."/>
            <person name="LaButti K."/>
            <person name="Kuo A."/>
            <person name="Mondo S."/>
            <person name="Riley R."/>
            <person name="Otillar R."/>
            <person name="Haridas S."/>
            <person name="Lipzen A."/>
            <person name="Grimwood J."/>
            <person name="Schmutz J."/>
            <person name="Clum A."/>
            <person name="Reid I.D."/>
            <person name="Moisan M.C."/>
            <person name="Butler G."/>
            <person name="Nguyen T.T.M."/>
            <person name="Dewar K."/>
            <person name="Conant G."/>
            <person name="Drula E."/>
            <person name="Henrissat B."/>
            <person name="Hansel C."/>
            <person name="Singer S."/>
            <person name="Hutchinson M.I."/>
            <person name="de Vries R.P."/>
            <person name="Natvig D.O."/>
            <person name="Powell A.J."/>
            <person name="Tsang A."/>
            <person name="Grigoriev I.V."/>
        </authorList>
    </citation>
    <scope>NUCLEOTIDE SEQUENCE [LARGE SCALE GENOMIC DNA]</scope>
    <source>
        <strain evidence="1 2">CBS 494.80</strain>
    </source>
</reference>
<proteinExistence type="predicted"/>
<evidence type="ECO:0008006" key="3">
    <source>
        <dbReference type="Google" id="ProtNLM"/>
    </source>
</evidence>
<keyword evidence="2" id="KW-1185">Reference proteome</keyword>
<evidence type="ECO:0000313" key="2">
    <source>
        <dbReference type="Proteomes" id="UP001595075"/>
    </source>
</evidence>
<protein>
    <recommendedName>
        <fullName evidence="3">Cupin 2 conserved barrel domain-containing protein</fullName>
    </recommendedName>
</protein>